<feature type="non-terminal residue" evidence="1">
    <location>
        <position position="1"/>
    </location>
</feature>
<sequence length="48" mass="5812">VSLGTLEYGRFFSIKYYDSVKEAEETIKIWQDAEKKKCSTKDRWLKEY</sequence>
<gene>
    <name evidence="1" type="ORF">S01H1_04391</name>
</gene>
<accession>X0SSL7</accession>
<dbReference type="EMBL" id="BARS01002320">
    <property type="protein sequence ID" value="GAF84158.1"/>
    <property type="molecule type" value="Genomic_DNA"/>
</dbReference>
<evidence type="ECO:0000313" key="1">
    <source>
        <dbReference type="EMBL" id="GAF84158.1"/>
    </source>
</evidence>
<organism evidence="1">
    <name type="scientific">marine sediment metagenome</name>
    <dbReference type="NCBI Taxonomy" id="412755"/>
    <lineage>
        <taxon>unclassified sequences</taxon>
        <taxon>metagenomes</taxon>
        <taxon>ecological metagenomes</taxon>
    </lineage>
</organism>
<protein>
    <submittedName>
        <fullName evidence="1">Uncharacterized protein</fullName>
    </submittedName>
</protein>
<name>X0SSL7_9ZZZZ</name>
<proteinExistence type="predicted"/>
<dbReference type="AlphaFoldDB" id="X0SSL7"/>
<comment type="caution">
    <text evidence="1">The sequence shown here is derived from an EMBL/GenBank/DDBJ whole genome shotgun (WGS) entry which is preliminary data.</text>
</comment>
<reference evidence="1" key="1">
    <citation type="journal article" date="2014" name="Front. Microbiol.">
        <title>High frequency of phylogenetically diverse reductive dehalogenase-homologous genes in deep subseafloor sedimentary metagenomes.</title>
        <authorList>
            <person name="Kawai M."/>
            <person name="Futagami T."/>
            <person name="Toyoda A."/>
            <person name="Takaki Y."/>
            <person name="Nishi S."/>
            <person name="Hori S."/>
            <person name="Arai W."/>
            <person name="Tsubouchi T."/>
            <person name="Morono Y."/>
            <person name="Uchiyama I."/>
            <person name="Ito T."/>
            <person name="Fujiyama A."/>
            <person name="Inagaki F."/>
            <person name="Takami H."/>
        </authorList>
    </citation>
    <scope>NUCLEOTIDE SEQUENCE</scope>
    <source>
        <strain evidence="1">Expedition CK06-06</strain>
    </source>
</reference>